<accession>A0AAW1R9F5</accession>
<feature type="domain" description="NAD(P)-binding" evidence="1">
    <location>
        <begin position="63"/>
        <end position="262"/>
    </location>
</feature>
<dbReference type="CDD" id="cd05243">
    <property type="entry name" value="SDR_a5"/>
    <property type="match status" value="1"/>
</dbReference>
<keyword evidence="3" id="KW-1185">Reference proteome</keyword>
<dbReference type="AlphaFoldDB" id="A0AAW1R9F5"/>
<dbReference type="Gene3D" id="3.40.50.720">
    <property type="entry name" value="NAD(P)-binding Rossmann-like Domain"/>
    <property type="match status" value="1"/>
</dbReference>
<dbReference type="Pfam" id="PF13460">
    <property type="entry name" value="NAD_binding_10"/>
    <property type="match status" value="1"/>
</dbReference>
<name>A0AAW1R9F5_9CHLO</name>
<dbReference type="Proteomes" id="UP001489004">
    <property type="component" value="Unassembled WGS sequence"/>
</dbReference>
<dbReference type="PANTHER" id="PTHR15020:SF42">
    <property type="entry name" value="NAD(P)-BINDING DOMAIN-CONTAINING PROTEIN"/>
    <property type="match status" value="1"/>
</dbReference>
<evidence type="ECO:0000259" key="1">
    <source>
        <dbReference type="Pfam" id="PF13460"/>
    </source>
</evidence>
<sequence>MRCLTSTVRSTAITCDHPEGGAGGQVVREESLLPSDAEVVPLVSPFTEAINGRFRGLKAFVAGATGGTGRNIVKQLVAQGVPVQALVRDPLRAVTLLPGSQDGCVELLKGDVYQFSTLPSAMAGCNVVLIATGSQPLTDPFGPYNVDYQGTVNIVAAAKQQGIEKIVLVSSIGADEPFFPLNLLFGVLFWKKRAEEEVQRSGIDYTIVRPGGLLNEPRQGQPTGGVVMEGPATFGLPPKRTPSGPILRSQVAEVCIEALVEPAASNKVVEVVTDQAVPARPYSELFASVW</sequence>
<evidence type="ECO:0000313" key="2">
    <source>
        <dbReference type="EMBL" id="KAK9830289.1"/>
    </source>
</evidence>
<organism evidence="2 3">
    <name type="scientific">[Myrmecia] bisecta</name>
    <dbReference type="NCBI Taxonomy" id="41462"/>
    <lineage>
        <taxon>Eukaryota</taxon>
        <taxon>Viridiplantae</taxon>
        <taxon>Chlorophyta</taxon>
        <taxon>core chlorophytes</taxon>
        <taxon>Trebouxiophyceae</taxon>
        <taxon>Trebouxiales</taxon>
        <taxon>Trebouxiaceae</taxon>
        <taxon>Myrmecia</taxon>
    </lineage>
</organism>
<dbReference type="PANTHER" id="PTHR15020">
    <property type="entry name" value="FLAVIN REDUCTASE-RELATED"/>
    <property type="match status" value="1"/>
</dbReference>
<comment type="caution">
    <text evidence="2">The sequence shown here is derived from an EMBL/GenBank/DDBJ whole genome shotgun (WGS) entry which is preliminary data.</text>
</comment>
<proteinExistence type="predicted"/>
<dbReference type="InterPro" id="IPR016040">
    <property type="entry name" value="NAD(P)-bd_dom"/>
</dbReference>
<gene>
    <name evidence="2" type="ORF">WJX72_010823</name>
</gene>
<dbReference type="InterPro" id="IPR036291">
    <property type="entry name" value="NAD(P)-bd_dom_sf"/>
</dbReference>
<protein>
    <recommendedName>
        <fullName evidence="1">NAD(P)-binding domain-containing protein</fullName>
    </recommendedName>
</protein>
<dbReference type="SUPFAM" id="SSF51735">
    <property type="entry name" value="NAD(P)-binding Rossmann-fold domains"/>
    <property type="match status" value="1"/>
</dbReference>
<dbReference type="EMBL" id="JALJOR010000001">
    <property type="protein sequence ID" value="KAK9830289.1"/>
    <property type="molecule type" value="Genomic_DNA"/>
</dbReference>
<evidence type="ECO:0000313" key="3">
    <source>
        <dbReference type="Proteomes" id="UP001489004"/>
    </source>
</evidence>
<reference evidence="2 3" key="1">
    <citation type="journal article" date="2024" name="Nat. Commun.">
        <title>Phylogenomics reveals the evolutionary origins of lichenization in chlorophyte algae.</title>
        <authorList>
            <person name="Puginier C."/>
            <person name="Libourel C."/>
            <person name="Otte J."/>
            <person name="Skaloud P."/>
            <person name="Haon M."/>
            <person name="Grisel S."/>
            <person name="Petersen M."/>
            <person name="Berrin J.G."/>
            <person name="Delaux P.M."/>
            <person name="Dal Grande F."/>
            <person name="Keller J."/>
        </authorList>
    </citation>
    <scope>NUCLEOTIDE SEQUENCE [LARGE SCALE GENOMIC DNA]</scope>
    <source>
        <strain evidence="2 3">SAG 2043</strain>
    </source>
</reference>